<dbReference type="InterPro" id="IPR058055">
    <property type="entry name" value="PA-PLA1"/>
</dbReference>
<keyword evidence="5" id="KW-1185">Reference proteome</keyword>
<dbReference type="InterPro" id="IPR004177">
    <property type="entry name" value="DDHD_dom"/>
</dbReference>
<feature type="compositionally biased region" description="Low complexity" evidence="2">
    <location>
        <begin position="702"/>
        <end position="711"/>
    </location>
</feature>
<evidence type="ECO:0000256" key="1">
    <source>
        <dbReference type="ARBA" id="ARBA00038464"/>
    </source>
</evidence>
<dbReference type="OrthoDB" id="69269at2759"/>
<dbReference type="EMBL" id="KL596632">
    <property type="protein sequence ID" value="KER32691.1"/>
    <property type="molecule type" value="Genomic_DNA"/>
</dbReference>
<dbReference type="STRING" id="6198.A0A075A053"/>
<dbReference type="Pfam" id="PF23464">
    <property type="entry name" value="WWE_3"/>
    <property type="match status" value="1"/>
</dbReference>
<dbReference type="GeneID" id="20315556"/>
<gene>
    <name evidence="4" type="ORF">T265_01368</name>
</gene>
<sequence>MFAKLQHLWRWRDISLCAKNKVFTAAVRSRLFYGSETWPLRQRMYGILVFCEYRVYDTEVRQMVLGKRNPTAMEACSLRWLGYAPRTPEDRISREALFDEAYADFTWDRFLSKLDHMRPNLSKSVTGQTTQLYSGLTMSINRATLPSVPFFVPPNQTPTASEGVSSFVGQDDPAVETNSSATISSASLSGAPLPPIEMPPSHGSATRSGPRSRYVLPPGIQTTHSAVEPVVPSLPPPTHLPMTGTQVSPGLPHPNEPISPPTSMAFVSEPHANQATFTGLPACQPVTATWFYATVVNQSRIWWPFSRYDNSRIEAEAFSSFSCASPSSSETLVTADESKDDIVVPVEGGRYDVYVNRRERRAVYWDEPVTEVRRATWFYRSPNEARVLPFSERMCDLLEVQYKLTLENNLWGQRFELPSEDPRGGTDYFIFHNPQSMIQYRAWPYSSVTAPGASTVITKKTPSSSDDLRPKAISTLSEAEHDSRVCFIRRGLDEQLTQQLEEGEFLPVDHVYFVVHGIGSVHNLRGEGLVECVNGLRRTARQIARSHFPHHDGRAEFIPIMWHDNLHSDATGVDEQLSQITLRSIPKLRQFTNGTLTDILFYTSSRYCQVIVDAVAKDICRFRELFLARNPNYTGGFSIIGHSLGSVIVFDLLAHQRLPSQTIPEVDSAEIPETSSEDNDPDNDHPVEDRTNEEMTTDKSEQSSSTGGETECWSLVGHEDSGKQSLSDLGRPGNGAEVGKLGNDADVNRLIELLVQTGLTENQTSQVIRTWLNEKTKQPRVGRANQTDLTSNNKSVQLPSHSFWLEGSAQSPALAAGFGMPVVIYPQLGFPITAFFMLGSPLPLFLTARGIKQLSTDYHLPTCPMFYNVFHPFDPVAYRMETLVDSTFQPRAVLMPHHKGRKRLHLQLRDNLARVGADLKAKLYQSVQSTWKSLQEFAISHGFFANQTDESDSHGTGDDDEQTNVFKQLLSRLDNQPGERDDAEYPSSETELSFSSQLNQRRRIDFVLQEAPLESFSDYLFALGSHAAYWESEDTALFLLSEVYSLKSVVPVGQKQLESSSVAGECSFIPPTVSQDNCTLPTPSAPHEARPSFPTTQTQSVSFSSVSSPVFTPHFNTSATVPPLYTGISTTYSQPSTFDYSQYSNPSSGSSIAQSVNTTIAQVSPPCPPLPPPPGHLSQQTPKDIRPSYFPAYQHHKTRNTATRPPAALAQLYQPTATERAPTPALQTNLIASQLATSYNSNNPIFPAPLPPDVFPVDPGTSMPHHYSPAAAHFIATTTSDLTFSNPIPSASSMTALMPPTAFPGP</sequence>
<dbReference type="GO" id="GO:0046872">
    <property type="term" value="F:metal ion binding"/>
    <property type="evidence" value="ECO:0007669"/>
    <property type="project" value="InterPro"/>
</dbReference>
<feature type="compositionally biased region" description="Acidic residues" evidence="2">
    <location>
        <begin position="667"/>
        <end position="681"/>
    </location>
</feature>
<evidence type="ECO:0000313" key="4">
    <source>
        <dbReference type="EMBL" id="KER32691.1"/>
    </source>
</evidence>
<evidence type="ECO:0000256" key="2">
    <source>
        <dbReference type="SAM" id="MobiDB-lite"/>
    </source>
</evidence>
<dbReference type="InterPro" id="IPR057826">
    <property type="entry name" value="WWE_C20G8.02"/>
</dbReference>
<organism evidence="4 5">
    <name type="scientific">Opisthorchis viverrini</name>
    <name type="common">Southeast Asian liver fluke</name>
    <dbReference type="NCBI Taxonomy" id="6198"/>
    <lineage>
        <taxon>Eukaryota</taxon>
        <taxon>Metazoa</taxon>
        <taxon>Spiralia</taxon>
        <taxon>Lophotrochozoa</taxon>
        <taxon>Platyhelminthes</taxon>
        <taxon>Trematoda</taxon>
        <taxon>Digenea</taxon>
        <taxon>Opisthorchiida</taxon>
        <taxon>Opisthorchiata</taxon>
        <taxon>Opisthorchiidae</taxon>
        <taxon>Opisthorchis</taxon>
    </lineage>
</organism>
<feature type="region of interest" description="Disordered" evidence="2">
    <location>
        <begin position="661"/>
        <end position="741"/>
    </location>
</feature>
<proteinExistence type="inferred from homology"/>
<evidence type="ECO:0000313" key="5">
    <source>
        <dbReference type="Proteomes" id="UP000054324"/>
    </source>
</evidence>
<accession>A0A075A053</accession>
<feature type="compositionally biased region" description="Low complexity" evidence="2">
    <location>
        <begin position="179"/>
        <end position="191"/>
    </location>
</feature>
<dbReference type="PANTHER" id="PTHR23509:SF10">
    <property type="entry name" value="LD21067P"/>
    <property type="match status" value="1"/>
</dbReference>
<dbReference type="Pfam" id="PF23463">
    <property type="entry name" value="WWE_2"/>
    <property type="match status" value="1"/>
</dbReference>
<name>A0A075A053_OPIVI</name>
<feature type="compositionally biased region" description="Basic and acidic residues" evidence="2">
    <location>
        <begin position="682"/>
        <end position="701"/>
    </location>
</feature>
<dbReference type="CTD" id="20315556"/>
<dbReference type="GO" id="GO:0004620">
    <property type="term" value="F:phospholipase activity"/>
    <property type="evidence" value="ECO:0007669"/>
    <property type="project" value="TreeGrafter"/>
</dbReference>
<dbReference type="GO" id="GO:0005737">
    <property type="term" value="C:cytoplasm"/>
    <property type="evidence" value="ECO:0007669"/>
    <property type="project" value="TreeGrafter"/>
</dbReference>
<dbReference type="PANTHER" id="PTHR23509">
    <property type="entry name" value="PA-PL1 PHOSPHOLIPASE FAMILY"/>
    <property type="match status" value="1"/>
</dbReference>
<dbReference type="PROSITE" id="PS51043">
    <property type="entry name" value="DDHD"/>
    <property type="match status" value="1"/>
</dbReference>
<dbReference type="RefSeq" id="XP_009163638.1">
    <property type="nucleotide sequence ID" value="XM_009165374.1"/>
</dbReference>
<protein>
    <recommendedName>
        <fullName evidence="3">DDHD domain-containing protein</fullName>
    </recommendedName>
</protein>
<dbReference type="Pfam" id="PF02862">
    <property type="entry name" value="DDHD"/>
    <property type="match status" value="1"/>
</dbReference>
<feature type="region of interest" description="Disordered" evidence="2">
    <location>
        <begin position="171"/>
        <end position="211"/>
    </location>
</feature>
<feature type="domain" description="DDHD" evidence="3">
    <location>
        <begin position="828"/>
        <end position="1045"/>
    </location>
</feature>
<dbReference type="KEGG" id="ovi:T265_01368"/>
<dbReference type="InterPro" id="IPR057825">
    <property type="entry name" value="WWE_SEC23-DDH2"/>
</dbReference>
<comment type="similarity">
    <text evidence="1">Belongs to the PA-PLA1 family.</text>
</comment>
<dbReference type="Proteomes" id="UP000054324">
    <property type="component" value="Unassembled WGS sequence"/>
</dbReference>
<dbReference type="SMART" id="SM01127">
    <property type="entry name" value="DDHD"/>
    <property type="match status" value="1"/>
</dbReference>
<reference evidence="4 5" key="1">
    <citation type="submission" date="2013-11" db="EMBL/GenBank/DDBJ databases">
        <title>Opisthorchis viverrini - life in the bile duct.</title>
        <authorList>
            <person name="Young N.D."/>
            <person name="Nagarajan N."/>
            <person name="Lin S.J."/>
            <person name="Korhonen P.K."/>
            <person name="Jex A.R."/>
            <person name="Hall R.S."/>
            <person name="Safavi-Hemami H."/>
            <person name="Kaewkong W."/>
            <person name="Bertrand D."/>
            <person name="Gao S."/>
            <person name="Seet Q."/>
            <person name="Wongkham S."/>
            <person name="Teh B.T."/>
            <person name="Wongkham C."/>
            <person name="Intapan P.M."/>
            <person name="Maleewong W."/>
            <person name="Yang X."/>
            <person name="Hu M."/>
            <person name="Wang Z."/>
            <person name="Hofmann A."/>
            <person name="Sternberg P.W."/>
            <person name="Tan P."/>
            <person name="Wang J."/>
            <person name="Gasser R.B."/>
        </authorList>
    </citation>
    <scope>NUCLEOTIDE SEQUENCE [LARGE SCALE GENOMIC DNA]</scope>
</reference>
<evidence type="ECO:0000259" key="3">
    <source>
        <dbReference type="PROSITE" id="PS51043"/>
    </source>
</evidence>